<dbReference type="InterPro" id="IPR011527">
    <property type="entry name" value="ABC1_TM_dom"/>
</dbReference>
<dbReference type="InterPro" id="IPR027417">
    <property type="entry name" value="P-loop_NTPase"/>
</dbReference>
<dbReference type="PANTHER" id="PTHR24221">
    <property type="entry name" value="ATP-BINDING CASSETTE SUB-FAMILY B"/>
    <property type="match status" value="1"/>
</dbReference>
<dbReference type="SUPFAM" id="SSF52540">
    <property type="entry name" value="P-loop containing nucleoside triphosphate hydrolases"/>
    <property type="match status" value="1"/>
</dbReference>
<dbReference type="PROSITE" id="PS50929">
    <property type="entry name" value="ABC_TM1F"/>
    <property type="match status" value="1"/>
</dbReference>
<evidence type="ECO:0000256" key="2">
    <source>
        <dbReference type="ARBA" id="ARBA00022475"/>
    </source>
</evidence>
<dbReference type="InterPro" id="IPR017871">
    <property type="entry name" value="ABC_transporter-like_CS"/>
</dbReference>
<dbReference type="PROSITE" id="PS50893">
    <property type="entry name" value="ABC_TRANSPORTER_2"/>
    <property type="match status" value="1"/>
</dbReference>
<feature type="transmembrane region" description="Helical" evidence="8">
    <location>
        <begin position="22"/>
        <end position="44"/>
    </location>
</feature>
<dbReference type="PROSITE" id="PS00211">
    <property type="entry name" value="ABC_TRANSPORTER_1"/>
    <property type="match status" value="1"/>
</dbReference>
<proteinExistence type="predicted"/>
<feature type="domain" description="ABC transporter" evidence="9">
    <location>
        <begin position="359"/>
        <end position="591"/>
    </location>
</feature>
<organism evidence="11 12">
    <name type="scientific">Sulfuriferula plumbiphila</name>
    <dbReference type="NCBI Taxonomy" id="171865"/>
    <lineage>
        <taxon>Bacteria</taxon>
        <taxon>Pseudomonadati</taxon>
        <taxon>Pseudomonadota</taxon>
        <taxon>Betaproteobacteria</taxon>
        <taxon>Nitrosomonadales</taxon>
        <taxon>Sulfuricellaceae</taxon>
        <taxon>Sulfuriferula</taxon>
    </lineage>
</organism>
<sequence>MPPPPTYTWSYVLGIAREHKRALLVANLVALFAAAASVPIPLLLPLLVDQVLLHKPGALTHFIDQHFPVAWHGPLLYIGAVLIATLVLRLSAMLAGVWQSREFTLIAKDVTYRLRRQMLTRLSRIALSEYETLGSGTVASHFVVDLNAVDDFIGATVAKFVVAVLSLIGVTVVLLWMHWQLALFILLLNPLVIYFTMVLGKKVKDLKRFENSAFELFQQALTETLDAIQQIRAVNRERYYLARVMERAQDIRTRAAAFSWQSDAANRASFLVFLFGFDIFRGVSMLLVVYSNLSIGEMMAVFGYLWFMMGPVQDILGIQYAWFGARAALARINHLLALKDEPQYPHLHNPFADKHTVGLAVHDVHFRYGENEVLNGVSLNIQAGEKVALVGASGGGKSTLVQVILGLYQTQTGSVLFDGVPITEIGLDVVRENVATVLQHPALFNGSVRMNLTLGRDMDEAALWRALAVAQLADTVQAMPGGLDTIVGRQGVRLSGGQRQRLAIARMILADPKVAILDEATSALDAATEARLHAALHDFLKHRTTLIIAHRLSAVKQADRVYVFDGGQIIEEGAHTELLRGAGLYAKLYGTLQH</sequence>
<dbReference type="CDD" id="cd07346">
    <property type="entry name" value="ABC_6TM_exporters"/>
    <property type="match status" value="1"/>
</dbReference>
<dbReference type="RefSeq" id="WP_147071640.1">
    <property type="nucleotide sequence ID" value="NZ_AP021884.1"/>
</dbReference>
<dbReference type="GO" id="GO:0034040">
    <property type="term" value="F:ATPase-coupled lipid transmembrane transporter activity"/>
    <property type="evidence" value="ECO:0007669"/>
    <property type="project" value="TreeGrafter"/>
</dbReference>
<keyword evidence="3 8" id="KW-0812">Transmembrane</keyword>
<evidence type="ECO:0000256" key="4">
    <source>
        <dbReference type="ARBA" id="ARBA00022741"/>
    </source>
</evidence>
<dbReference type="PANTHER" id="PTHR24221:SF233">
    <property type="entry name" value="ATP-BINDING_PERMEASE FUSION ABC TRANSPORTER-RELATED"/>
    <property type="match status" value="1"/>
</dbReference>
<dbReference type="AlphaFoldDB" id="A0A512L6B5"/>
<dbReference type="InterPro" id="IPR003439">
    <property type="entry name" value="ABC_transporter-like_ATP-bd"/>
</dbReference>
<keyword evidence="2" id="KW-1003">Cell membrane</keyword>
<protein>
    <submittedName>
        <fullName evidence="11">ABC transporter ATP-binding protein/permease</fullName>
    </submittedName>
</protein>
<dbReference type="Proteomes" id="UP000321337">
    <property type="component" value="Unassembled WGS sequence"/>
</dbReference>
<dbReference type="Gene3D" id="1.20.1560.10">
    <property type="entry name" value="ABC transporter type 1, transmembrane domain"/>
    <property type="match status" value="1"/>
</dbReference>
<dbReference type="GO" id="GO:0005886">
    <property type="term" value="C:plasma membrane"/>
    <property type="evidence" value="ECO:0007669"/>
    <property type="project" value="UniProtKB-SubCell"/>
</dbReference>
<gene>
    <name evidence="11" type="ORF">TPL01_11300</name>
</gene>
<dbReference type="GO" id="GO:0016887">
    <property type="term" value="F:ATP hydrolysis activity"/>
    <property type="evidence" value="ECO:0007669"/>
    <property type="project" value="InterPro"/>
</dbReference>
<evidence type="ECO:0000256" key="8">
    <source>
        <dbReference type="SAM" id="Phobius"/>
    </source>
</evidence>
<keyword evidence="4" id="KW-0547">Nucleotide-binding</keyword>
<comment type="subcellular location">
    <subcellularLocation>
        <location evidence="1">Cell membrane</location>
        <topology evidence="1">Multi-pass membrane protein</topology>
    </subcellularLocation>
</comment>
<dbReference type="InterPro" id="IPR036640">
    <property type="entry name" value="ABC1_TM_sf"/>
</dbReference>
<feature type="domain" description="ABC transmembrane type-1" evidence="10">
    <location>
        <begin position="28"/>
        <end position="315"/>
    </location>
</feature>
<evidence type="ECO:0000259" key="9">
    <source>
        <dbReference type="PROSITE" id="PS50893"/>
    </source>
</evidence>
<feature type="transmembrane region" description="Helical" evidence="8">
    <location>
        <begin position="157"/>
        <end position="176"/>
    </location>
</feature>
<dbReference type="GO" id="GO:0005524">
    <property type="term" value="F:ATP binding"/>
    <property type="evidence" value="ECO:0007669"/>
    <property type="project" value="UniProtKB-KW"/>
</dbReference>
<accession>A0A512L6B5</accession>
<dbReference type="Gene3D" id="3.40.50.300">
    <property type="entry name" value="P-loop containing nucleotide triphosphate hydrolases"/>
    <property type="match status" value="1"/>
</dbReference>
<dbReference type="InterPro" id="IPR039421">
    <property type="entry name" value="Type_1_exporter"/>
</dbReference>
<dbReference type="EMBL" id="BKAD01000010">
    <property type="protein sequence ID" value="GEP29992.1"/>
    <property type="molecule type" value="Genomic_DNA"/>
</dbReference>
<keyword evidence="7 8" id="KW-0472">Membrane</keyword>
<evidence type="ECO:0000256" key="3">
    <source>
        <dbReference type="ARBA" id="ARBA00022692"/>
    </source>
</evidence>
<comment type="caution">
    <text evidence="11">The sequence shown here is derived from an EMBL/GenBank/DDBJ whole genome shotgun (WGS) entry which is preliminary data.</text>
</comment>
<evidence type="ECO:0000313" key="11">
    <source>
        <dbReference type="EMBL" id="GEP29992.1"/>
    </source>
</evidence>
<evidence type="ECO:0000256" key="7">
    <source>
        <dbReference type="ARBA" id="ARBA00023136"/>
    </source>
</evidence>
<reference evidence="11 12" key="1">
    <citation type="submission" date="2019-07" db="EMBL/GenBank/DDBJ databases">
        <title>Whole genome shotgun sequence of Thiobacillus plumbophilus NBRC 107929.</title>
        <authorList>
            <person name="Hosoyama A."/>
            <person name="Uohara A."/>
            <person name="Ohji S."/>
            <person name="Ichikawa N."/>
        </authorList>
    </citation>
    <scope>NUCLEOTIDE SEQUENCE [LARGE SCALE GENOMIC DNA]</scope>
    <source>
        <strain evidence="11 12">NBRC 107929</strain>
    </source>
</reference>
<evidence type="ECO:0000259" key="10">
    <source>
        <dbReference type="PROSITE" id="PS50929"/>
    </source>
</evidence>
<keyword evidence="6 8" id="KW-1133">Transmembrane helix</keyword>
<keyword evidence="12" id="KW-1185">Reference proteome</keyword>
<dbReference type="FunFam" id="3.40.50.300:FF:001492">
    <property type="entry name" value="ABC transporter ATP-binding protein/permease"/>
    <property type="match status" value="1"/>
</dbReference>
<dbReference type="OrthoDB" id="9806127at2"/>
<dbReference type="SUPFAM" id="SSF90123">
    <property type="entry name" value="ABC transporter transmembrane region"/>
    <property type="match status" value="1"/>
</dbReference>
<dbReference type="InterPro" id="IPR003593">
    <property type="entry name" value="AAA+_ATPase"/>
</dbReference>
<feature type="transmembrane region" description="Helical" evidence="8">
    <location>
        <begin position="75"/>
        <end position="98"/>
    </location>
</feature>
<evidence type="ECO:0000256" key="6">
    <source>
        <dbReference type="ARBA" id="ARBA00022989"/>
    </source>
</evidence>
<evidence type="ECO:0000313" key="12">
    <source>
        <dbReference type="Proteomes" id="UP000321337"/>
    </source>
</evidence>
<keyword evidence="5 11" id="KW-0067">ATP-binding</keyword>
<dbReference type="GO" id="GO:0140359">
    <property type="term" value="F:ABC-type transporter activity"/>
    <property type="evidence" value="ECO:0007669"/>
    <property type="project" value="InterPro"/>
</dbReference>
<evidence type="ECO:0000256" key="5">
    <source>
        <dbReference type="ARBA" id="ARBA00022840"/>
    </source>
</evidence>
<dbReference type="Pfam" id="PF00005">
    <property type="entry name" value="ABC_tran"/>
    <property type="match status" value="1"/>
</dbReference>
<feature type="transmembrane region" description="Helical" evidence="8">
    <location>
        <begin position="182"/>
        <end position="200"/>
    </location>
</feature>
<name>A0A512L6B5_9PROT</name>
<evidence type="ECO:0000256" key="1">
    <source>
        <dbReference type="ARBA" id="ARBA00004651"/>
    </source>
</evidence>
<dbReference type="Pfam" id="PF00664">
    <property type="entry name" value="ABC_membrane"/>
    <property type="match status" value="1"/>
</dbReference>
<dbReference type="SMART" id="SM00382">
    <property type="entry name" value="AAA"/>
    <property type="match status" value="1"/>
</dbReference>